<dbReference type="PANTHER" id="PTHR43580:SF2">
    <property type="entry name" value="CYTOKINE-LIKE NUCLEAR FACTOR N-PAC"/>
    <property type="match status" value="1"/>
</dbReference>
<dbReference type="SUPFAM" id="SSF48179">
    <property type="entry name" value="6-phosphogluconate dehydrogenase C-terminal domain-like"/>
    <property type="match status" value="1"/>
</dbReference>
<evidence type="ECO:0000259" key="5">
    <source>
        <dbReference type="Pfam" id="PF14833"/>
    </source>
</evidence>
<dbReference type="GO" id="GO:0016491">
    <property type="term" value="F:oxidoreductase activity"/>
    <property type="evidence" value="ECO:0007669"/>
    <property type="project" value="UniProtKB-KW"/>
</dbReference>
<protein>
    <submittedName>
        <fullName evidence="6">3-hydroxyisobutyrate dehydrogenase</fullName>
    </submittedName>
</protein>
<dbReference type="PANTHER" id="PTHR43580">
    <property type="entry name" value="OXIDOREDUCTASE GLYR1-RELATED"/>
    <property type="match status" value="1"/>
</dbReference>
<dbReference type="Pfam" id="PF03446">
    <property type="entry name" value="NAD_binding_2"/>
    <property type="match status" value="1"/>
</dbReference>
<keyword evidence="1" id="KW-0560">Oxidoreductase</keyword>
<dbReference type="InterPro" id="IPR013328">
    <property type="entry name" value="6PGD_dom2"/>
</dbReference>
<evidence type="ECO:0000259" key="4">
    <source>
        <dbReference type="Pfam" id="PF03446"/>
    </source>
</evidence>
<keyword evidence="7" id="KW-1185">Reference proteome</keyword>
<keyword evidence="2" id="KW-0520">NAD</keyword>
<reference evidence="6 7" key="1">
    <citation type="submission" date="2015-03" db="EMBL/GenBank/DDBJ databases">
        <title>Genome sequencing of Methylobacterium variabile DSM 16961.</title>
        <authorList>
            <person name="Chaudhry V."/>
            <person name="Patil P.B."/>
        </authorList>
    </citation>
    <scope>NUCLEOTIDE SEQUENCE [LARGE SCALE GENOMIC DNA]</scope>
    <source>
        <strain evidence="6 7">DSM 16961</strain>
    </source>
</reference>
<dbReference type="Gene3D" id="3.40.50.720">
    <property type="entry name" value="NAD(P)-binding Rossmann-like Domain"/>
    <property type="match status" value="1"/>
</dbReference>
<evidence type="ECO:0000256" key="2">
    <source>
        <dbReference type="ARBA" id="ARBA00023027"/>
    </source>
</evidence>
<dbReference type="GO" id="GO:0050661">
    <property type="term" value="F:NADP binding"/>
    <property type="evidence" value="ECO:0007669"/>
    <property type="project" value="InterPro"/>
</dbReference>
<dbReference type="SUPFAM" id="SSF51735">
    <property type="entry name" value="NAD(P)-binding Rossmann-fold domains"/>
    <property type="match status" value="1"/>
</dbReference>
<dbReference type="Proteomes" id="UP000035955">
    <property type="component" value="Unassembled WGS sequence"/>
</dbReference>
<dbReference type="PIRSF" id="PIRSF000103">
    <property type="entry name" value="HIBADH"/>
    <property type="match status" value="1"/>
</dbReference>
<proteinExistence type="predicted"/>
<feature type="domain" description="6-phosphogluconate dehydrogenase NADP-binding" evidence="4">
    <location>
        <begin position="3"/>
        <end position="166"/>
    </location>
</feature>
<accession>A0A0J6V3X2</accession>
<evidence type="ECO:0000313" key="6">
    <source>
        <dbReference type="EMBL" id="KMO33566.1"/>
    </source>
</evidence>
<organism evidence="6 7">
    <name type="scientific">Methylobacterium variabile</name>
    <dbReference type="NCBI Taxonomy" id="298794"/>
    <lineage>
        <taxon>Bacteria</taxon>
        <taxon>Pseudomonadati</taxon>
        <taxon>Pseudomonadota</taxon>
        <taxon>Alphaproteobacteria</taxon>
        <taxon>Hyphomicrobiales</taxon>
        <taxon>Methylobacteriaceae</taxon>
        <taxon>Methylobacterium</taxon>
    </lineage>
</organism>
<dbReference type="InterPro" id="IPR015815">
    <property type="entry name" value="HIBADH-related"/>
</dbReference>
<dbReference type="Gene3D" id="1.10.1040.10">
    <property type="entry name" value="N-(1-d-carboxylethyl)-l-norvaline Dehydrogenase, domain 2"/>
    <property type="match status" value="1"/>
</dbReference>
<dbReference type="OrthoDB" id="9812907at2"/>
<dbReference type="InterPro" id="IPR006115">
    <property type="entry name" value="6PGDH_NADP-bd"/>
</dbReference>
<dbReference type="InterPro" id="IPR008927">
    <property type="entry name" value="6-PGluconate_DH-like_C_sf"/>
</dbReference>
<feature type="domain" description="3-hydroxyisobutyrate dehydrogenase-like NAD-binding" evidence="5">
    <location>
        <begin position="173"/>
        <end position="286"/>
    </location>
</feature>
<evidence type="ECO:0000256" key="1">
    <source>
        <dbReference type="ARBA" id="ARBA00023002"/>
    </source>
</evidence>
<evidence type="ECO:0000313" key="7">
    <source>
        <dbReference type="Proteomes" id="UP000035955"/>
    </source>
</evidence>
<gene>
    <name evidence="6" type="ORF">VQ02_20465</name>
</gene>
<sequence>MQTGWIGLGKLGAPMARHLARHLVAEGHSLLALDRDPGRLAAVPGAEAAGLDRVAACRVAACRVVITSLPDDASLGAVALGTEGLLARMTRDGVLVETSTVSPQTSAALREAADARGVLYLAAPVSGSTATAEAAALTLFCSGPEAALERARPLLSTFARAIHAVGEAEEARFLKLAINHFVGSTAQIAAEALTLARKGGVAWETILAVLGSSVAASPLVAYKLDPLRRRDFAPAFSIAQMLKDMSLAVAAGEAAGVAMPVAALVRDLYAEQDGTDLRDLDFFAALLAAERRAGLGEPA</sequence>
<dbReference type="InterPro" id="IPR029154">
    <property type="entry name" value="HIBADH-like_NADP-bd"/>
</dbReference>
<dbReference type="AlphaFoldDB" id="A0A0J6V3X2"/>
<dbReference type="InterPro" id="IPR036291">
    <property type="entry name" value="NAD(P)-bd_dom_sf"/>
</dbReference>
<evidence type="ECO:0000256" key="3">
    <source>
        <dbReference type="PIRSR" id="PIRSR000103-1"/>
    </source>
</evidence>
<name>A0A0J6V3X2_9HYPH</name>
<dbReference type="RefSeq" id="WP_048446054.1">
    <property type="nucleotide sequence ID" value="NZ_LABY01000150.1"/>
</dbReference>
<dbReference type="GO" id="GO:0051287">
    <property type="term" value="F:NAD binding"/>
    <property type="evidence" value="ECO:0007669"/>
    <property type="project" value="InterPro"/>
</dbReference>
<dbReference type="Pfam" id="PF14833">
    <property type="entry name" value="NAD_binding_11"/>
    <property type="match status" value="1"/>
</dbReference>
<dbReference type="PATRIC" id="fig|298794.3.peg.1433"/>
<dbReference type="InterPro" id="IPR051265">
    <property type="entry name" value="HIBADH-related_NP60_sf"/>
</dbReference>
<comment type="caution">
    <text evidence="6">The sequence shown here is derived from an EMBL/GenBank/DDBJ whole genome shotgun (WGS) entry which is preliminary data.</text>
</comment>
<feature type="active site" evidence="3">
    <location>
        <position position="175"/>
    </location>
</feature>
<dbReference type="EMBL" id="LABY01000150">
    <property type="protein sequence ID" value="KMO33566.1"/>
    <property type="molecule type" value="Genomic_DNA"/>
</dbReference>